<dbReference type="Proteomes" id="UP000078512">
    <property type="component" value="Unassembled WGS sequence"/>
</dbReference>
<organism evidence="2 3">
    <name type="scientific">Linnemannia elongata AG-77</name>
    <dbReference type="NCBI Taxonomy" id="1314771"/>
    <lineage>
        <taxon>Eukaryota</taxon>
        <taxon>Fungi</taxon>
        <taxon>Fungi incertae sedis</taxon>
        <taxon>Mucoromycota</taxon>
        <taxon>Mortierellomycotina</taxon>
        <taxon>Mortierellomycetes</taxon>
        <taxon>Mortierellales</taxon>
        <taxon>Mortierellaceae</taxon>
        <taxon>Linnemannia</taxon>
    </lineage>
</organism>
<feature type="transmembrane region" description="Helical" evidence="1">
    <location>
        <begin position="113"/>
        <end position="134"/>
    </location>
</feature>
<evidence type="ECO:0000256" key="1">
    <source>
        <dbReference type="SAM" id="Phobius"/>
    </source>
</evidence>
<accession>A0A197KFZ5</accession>
<protein>
    <submittedName>
        <fullName evidence="2">Uncharacterized protein</fullName>
    </submittedName>
</protein>
<evidence type="ECO:0000313" key="2">
    <source>
        <dbReference type="EMBL" id="OAQ36450.1"/>
    </source>
</evidence>
<keyword evidence="1" id="KW-0472">Membrane</keyword>
<name>A0A197KFZ5_9FUNG</name>
<dbReference type="EMBL" id="KV442011">
    <property type="protein sequence ID" value="OAQ36450.1"/>
    <property type="molecule type" value="Genomic_DNA"/>
</dbReference>
<proteinExistence type="predicted"/>
<evidence type="ECO:0000313" key="3">
    <source>
        <dbReference type="Proteomes" id="UP000078512"/>
    </source>
</evidence>
<keyword evidence="3" id="KW-1185">Reference proteome</keyword>
<keyword evidence="1" id="KW-0812">Transmembrane</keyword>
<sequence>MGHPLGVRKGGVPTLSFVENILRILPAGMNKVDVMNLESCASSTGTLPNYEVTLLSKKCTSSQGAKRHFLIDSDKKQTNNGAQPWKKNVRCKEYHKKRVPCTHNIRMAALRPYFSSLSSLKSMIVVVWLFLLLLSSRTHSDRPDTFSRIHD</sequence>
<dbReference type="AlphaFoldDB" id="A0A197KFZ5"/>
<reference evidence="2 3" key="1">
    <citation type="submission" date="2016-05" db="EMBL/GenBank/DDBJ databases">
        <title>Genome sequencing reveals origins of a unique bacterial endosymbiosis in the earliest lineages of terrestrial Fungi.</title>
        <authorList>
            <consortium name="DOE Joint Genome Institute"/>
            <person name="Uehling J."/>
            <person name="Gryganskyi A."/>
            <person name="Hameed K."/>
            <person name="Tschaplinski T."/>
            <person name="Misztal P."/>
            <person name="Wu S."/>
            <person name="Desiro A."/>
            <person name="Vande Pol N."/>
            <person name="Du Z.-Y."/>
            <person name="Zienkiewicz A."/>
            <person name="Zienkiewicz K."/>
            <person name="Morin E."/>
            <person name="Tisserant E."/>
            <person name="Splivallo R."/>
            <person name="Hainaut M."/>
            <person name="Henrissat B."/>
            <person name="Ohm R."/>
            <person name="Kuo A."/>
            <person name="Yan J."/>
            <person name="Lipzen A."/>
            <person name="Nolan M."/>
            <person name="Labutti K."/>
            <person name="Barry K."/>
            <person name="Goldstein A."/>
            <person name="Labbe J."/>
            <person name="Schadt C."/>
            <person name="Tuskan G."/>
            <person name="Grigoriev I."/>
            <person name="Martin F."/>
            <person name="Vilgalys R."/>
            <person name="Bonito G."/>
        </authorList>
    </citation>
    <scope>NUCLEOTIDE SEQUENCE [LARGE SCALE GENOMIC DNA]</scope>
    <source>
        <strain evidence="2 3">AG-77</strain>
    </source>
</reference>
<gene>
    <name evidence="2" type="ORF">K457DRAFT_165064</name>
</gene>
<keyword evidence="1" id="KW-1133">Transmembrane helix</keyword>